<protein>
    <submittedName>
        <fullName evidence="2">Isoquinoline 1-oxidoreductase subunit</fullName>
    </submittedName>
</protein>
<dbReference type="RefSeq" id="WP_369061298.1">
    <property type="nucleotide sequence ID" value="NZ_CP158375.1"/>
</dbReference>
<keyword evidence="1" id="KW-0732">Signal</keyword>
<proteinExistence type="predicted"/>
<reference evidence="2" key="1">
    <citation type="submission" date="2024-06" db="EMBL/GenBank/DDBJ databases">
        <title>Caulobacter inopinatus, sp. nov.</title>
        <authorList>
            <person name="Donachie S.P."/>
        </authorList>
    </citation>
    <scope>NUCLEOTIDE SEQUENCE</scope>
    <source>
        <strain evidence="2">73W</strain>
    </source>
</reference>
<accession>A0AB39KWA4</accession>
<evidence type="ECO:0000256" key="1">
    <source>
        <dbReference type="SAM" id="SignalP"/>
    </source>
</evidence>
<dbReference type="InterPro" id="IPR036280">
    <property type="entry name" value="Multihaem_cyt_sf"/>
</dbReference>
<feature type="signal peptide" evidence="1">
    <location>
        <begin position="1"/>
        <end position="20"/>
    </location>
</feature>
<name>A0AB39KWA4_9CAUL</name>
<feature type="chain" id="PRO_5044195180" evidence="1">
    <location>
        <begin position="21"/>
        <end position="213"/>
    </location>
</feature>
<organism evidence="2">
    <name type="scientific">Caulobacter sp. 73W</name>
    <dbReference type="NCBI Taxonomy" id="3161137"/>
    <lineage>
        <taxon>Bacteria</taxon>
        <taxon>Pseudomonadati</taxon>
        <taxon>Pseudomonadota</taxon>
        <taxon>Alphaproteobacteria</taxon>
        <taxon>Caulobacterales</taxon>
        <taxon>Caulobacteraceae</taxon>
        <taxon>Caulobacter</taxon>
    </lineage>
</organism>
<gene>
    <name evidence="2" type="ORF">ABOZ73_05240</name>
</gene>
<dbReference type="AlphaFoldDB" id="A0AB39KWA4"/>
<evidence type="ECO:0000313" key="2">
    <source>
        <dbReference type="EMBL" id="XDO97827.1"/>
    </source>
</evidence>
<dbReference type="SUPFAM" id="SSF48695">
    <property type="entry name" value="Multiheme cytochromes"/>
    <property type="match status" value="1"/>
</dbReference>
<dbReference type="EMBL" id="CP158375">
    <property type="protein sequence ID" value="XDO97827.1"/>
    <property type="molecule type" value="Genomic_DNA"/>
</dbReference>
<sequence>MRAHSILMLAGVVALTGAVALTTGQAAAPKTASAPQTLKPVSAFAAISDTRARSQALFVEAGKVIQHPRCLNCHPADRTPTQGMMMKAHNPPMRAGEAGHGVPGLPCLSCHHAKNVPAMGETIRSVPGDPKWALAPQEMAWQGRSLGQICAQIKDPSRNGGKTLAELHHHMAEDHLVGWGWNPGVGREPAPGDQKRFGELIKAWIDTGAACPA</sequence>